<keyword evidence="1" id="KW-1133">Transmembrane helix</keyword>
<dbReference type="EMBL" id="GDID01002230">
    <property type="protein sequence ID" value="JAP94376.1"/>
    <property type="molecule type" value="Transcribed_RNA"/>
</dbReference>
<accession>A0A146KFX8</accession>
<name>A0A146KFX8_9EUKA</name>
<evidence type="ECO:0000256" key="1">
    <source>
        <dbReference type="SAM" id="Phobius"/>
    </source>
</evidence>
<reference evidence="2" key="1">
    <citation type="submission" date="2015-07" db="EMBL/GenBank/DDBJ databases">
        <title>Adaptation to a free-living lifestyle via gene acquisitions in the diplomonad Trepomonas sp. PC1.</title>
        <authorList>
            <person name="Xu F."/>
            <person name="Jerlstrom-Hultqvist J."/>
            <person name="Kolisko M."/>
            <person name="Simpson A.G.B."/>
            <person name="Roger A.J."/>
            <person name="Svard S.G."/>
            <person name="Andersson J.O."/>
        </authorList>
    </citation>
    <scope>NUCLEOTIDE SEQUENCE</scope>
    <source>
        <strain evidence="2">PC1</strain>
    </source>
</reference>
<feature type="non-terminal residue" evidence="2">
    <location>
        <position position="78"/>
    </location>
</feature>
<dbReference type="AlphaFoldDB" id="A0A146KFX8"/>
<protein>
    <submittedName>
        <fullName evidence="2">Transmembrane domain-containing protein</fullName>
    </submittedName>
</protein>
<proteinExistence type="predicted"/>
<organism evidence="2">
    <name type="scientific">Trepomonas sp. PC1</name>
    <dbReference type="NCBI Taxonomy" id="1076344"/>
    <lineage>
        <taxon>Eukaryota</taxon>
        <taxon>Metamonada</taxon>
        <taxon>Diplomonadida</taxon>
        <taxon>Hexamitidae</taxon>
        <taxon>Hexamitinae</taxon>
        <taxon>Trepomonas</taxon>
    </lineage>
</organism>
<keyword evidence="1" id="KW-0472">Membrane</keyword>
<sequence>QMVEKDFRHPYMYTLMMFIGESLCGFVYLGQYLKGKKEATYVPLDPKSEKKQFKLKNIFIFIIPTICDLISSCFSNLG</sequence>
<keyword evidence="1 2" id="KW-0812">Transmembrane</keyword>
<gene>
    <name evidence="2" type="ORF">TPC1_12989</name>
</gene>
<feature type="non-terminal residue" evidence="2">
    <location>
        <position position="1"/>
    </location>
</feature>
<feature type="transmembrane region" description="Helical" evidence="1">
    <location>
        <begin position="12"/>
        <end position="29"/>
    </location>
</feature>
<evidence type="ECO:0000313" key="2">
    <source>
        <dbReference type="EMBL" id="JAP94376.1"/>
    </source>
</evidence>